<evidence type="ECO:0000313" key="9">
    <source>
        <dbReference type="EMBL" id="OJJ04379.1"/>
    </source>
</evidence>
<dbReference type="RefSeq" id="XP_040670141.1">
    <property type="nucleotide sequence ID" value="XM_040812921.1"/>
</dbReference>
<feature type="domain" description="Gamma-butyrobetaine hydroxylase-like N-terminal" evidence="8">
    <location>
        <begin position="64"/>
        <end position="126"/>
    </location>
</feature>
<dbReference type="InterPro" id="IPR050411">
    <property type="entry name" value="AlphaKG_dependent_hydroxylases"/>
</dbReference>
<keyword evidence="3" id="KW-0479">Metal-binding</keyword>
<dbReference type="GO" id="GO:0045329">
    <property type="term" value="P:carnitine biosynthetic process"/>
    <property type="evidence" value="ECO:0007669"/>
    <property type="project" value="TreeGrafter"/>
</dbReference>
<dbReference type="GeneID" id="63728432"/>
<evidence type="ECO:0000256" key="1">
    <source>
        <dbReference type="ARBA" id="ARBA00001954"/>
    </source>
</evidence>
<keyword evidence="10" id="KW-1185">Reference proteome</keyword>
<organism evidence="9 10">
    <name type="scientific">Aspergillus versicolor CBS 583.65</name>
    <dbReference type="NCBI Taxonomy" id="1036611"/>
    <lineage>
        <taxon>Eukaryota</taxon>
        <taxon>Fungi</taxon>
        <taxon>Dikarya</taxon>
        <taxon>Ascomycota</taxon>
        <taxon>Pezizomycotina</taxon>
        <taxon>Eurotiomycetes</taxon>
        <taxon>Eurotiomycetidae</taxon>
        <taxon>Eurotiales</taxon>
        <taxon>Aspergillaceae</taxon>
        <taxon>Aspergillus</taxon>
        <taxon>Aspergillus subgen. Nidulantes</taxon>
    </lineage>
</organism>
<keyword evidence="5" id="KW-0560">Oxidoreductase</keyword>
<dbReference type="Gene3D" id="3.60.130.10">
    <property type="entry name" value="Clavaminate synthase-like"/>
    <property type="match status" value="1"/>
</dbReference>
<dbReference type="InterPro" id="IPR042098">
    <property type="entry name" value="TauD-like_sf"/>
</dbReference>
<dbReference type="SUPFAM" id="SSF51197">
    <property type="entry name" value="Clavaminate synthase-like"/>
    <property type="match status" value="1"/>
</dbReference>
<dbReference type="EMBL" id="KV878131">
    <property type="protein sequence ID" value="OJJ04379.1"/>
    <property type="molecule type" value="Genomic_DNA"/>
</dbReference>
<dbReference type="CDD" id="cd00250">
    <property type="entry name" value="CAS_like"/>
    <property type="match status" value="1"/>
</dbReference>
<comment type="similarity">
    <text evidence="2">Belongs to the gamma-BBH/TMLD family.</text>
</comment>
<dbReference type="Pfam" id="PF06155">
    <property type="entry name" value="GBBH-like_N"/>
    <property type="match status" value="1"/>
</dbReference>
<evidence type="ECO:0000259" key="8">
    <source>
        <dbReference type="Pfam" id="PF06155"/>
    </source>
</evidence>
<evidence type="ECO:0000259" key="7">
    <source>
        <dbReference type="Pfam" id="PF02668"/>
    </source>
</evidence>
<dbReference type="PANTHER" id="PTHR10696:SF25">
    <property type="entry name" value="OXIDOREDUCTASE AIM17-RELATED"/>
    <property type="match status" value="1"/>
</dbReference>
<gene>
    <name evidence="9" type="ORF">ASPVEDRAFT_43864</name>
</gene>
<dbReference type="InterPro" id="IPR003819">
    <property type="entry name" value="TauD/TfdA-like"/>
</dbReference>
<dbReference type="OrthoDB" id="406634at2759"/>
<evidence type="ECO:0000256" key="6">
    <source>
        <dbReference type="ARBA" id="ARBA00023004"/>
    </source>
</evidence>
<evidence type="ECO:0000256" key="5">
    <source>
        <dbReference type="ARBA" id="ARBA00023002"/>
    </source>
</evidence>
<proteinExistence type="inferred from homology"/>
<keyword evidence="4" id="KW-0223">Dioxygenase</keyword>
<feature type="domain" description="TauD/TfdA-like" evidence="7">
    <location>
        <begin position="176"/>
        <end position="423"/>
    </location>
</feature>
<dbReference type="InterPro" id="IPR038492">
    <property type="entry name" value="GBBH-like_N_sf"/>
</dbReference>
<dbReference type="InterPro" id="IPR010376">
    <property type="entry name" value="GBBH-like_N"/>
</dbReference>
<evidence type="ECO:0000256" key="2">
    <source>
        <dbReference type="ARBA" id="ARBA00008654"/>
    </source>
</evidence>
<dbReference type="GO" id="GO:0016706">
    <property type="term" value="F:2-oxoglutarate-dependent dioxygenase activity"/>
    <property type="evidence" value="ECO:0007669"/>
    <property type="project" value="UniProtKB-ARBA"/>
</dbReference>
<evidence type="ECO:0000256" key="4">
    <source>
        <dbReference type="ARBA" id="ARBA00022964"/>
    </source>
</evidence>
<keyword evidence="6" id="KW-0408">Iron</keyword>
<accession>A0A1L9PS85</accession>
<evidence type="ECO:0000256" key="3">
    <source>
        <dbReference type="ARBA" id="ARBA00022723"/>
    </source>
</evidence>
<comment type="cofactor">
    <cofactor evidence="1">
        <name>Fe(2+)</name>
        <dbReference type="ChEBI" id="CHEBI:29033"/>
    </cofactor>
</comment>
<sequence length="453" mass="52060">MFRSLLRAPRRFHRVSIPTTSALYCRPPITLQFNPASQRCFTPSRGHGQDRSAVGIYPRKDHLIAQQDGFRKSLSYIRLRDWCTCPICVDIHSKQRNFRTSDIPVDIKPNSIKWDQSSLEVTWENDIPGFDSSHTSRYAMSELDGITRYGVTSDTGLKRHRVNWDGPLMEELQHWVSYEDYMNNGPEFTRAMRNLSVLGLIFVKDVPDSREMVEKLATRIGPLRNTFYGPTWDVRTVPQAKNVAYTSQFLGFHMDLMYMRDPPGYQFLHCLRNSCDGGESLFADAFHAAAKMHNYEREYFDALTKTNLSYSYLHEDSKYCQVRPVFDVGADRSKGSLLEFVNYSPPFQGPKIESMDKAYGSVGWQKMEIEALQAFAKRLESETSIFELKLNPGECVIFENRRVVHARRQFNTAKGERWLAGAYLDTDVVQSRFRVQKEADPGAWTTPGGTGED</sequence>
<evidence type="ECO:0000313" key="10">
    <source>
        <dbReference type="Proteomes" id="UP000184073"/>
    </source>
</evidence>
<evidence type="ECO:0008006" key="11">
    <source>
        <dbReference type="Google" id="ProtNLM"/>
    </source>
</evidence>
<dbReference type="PANTHER" id="PTHR10696">
    <property type="entry name" value="GAMMA-BUTYROBETAINE HYDROXYLASE-RELATED"/>
    <property type="match status" value="1"/>
</dbReference>
<dbReference type="Pfam" id="PF02668">
    <property type="entry name" value="TauD"/>
    <property type="match status" value="1"/>
</dbReference>
<dbReference type="GO" id="GO:0005739">
    <property type="term" value="C:mitochondrion"/>
    <property type="evidence" value="ECO:0007669"/>
    <property type="project" value="TreeGrafter"/>
</dbReference>
<dbReference type="Proteomes" id="UP000184073">
    <property type="component" value="Unassembled WGS sequence"/>
</dbReference>
<reference evidence="10" key="1">
    <citation type="journal article" date="2017" name="Genome Biol.">
        <title>Comparative genomics reveals high biological diversity and specific adaptations in the industrially and medically important fungal genus Aspergillus.</title>
        <authorList>
            <person name="de Vries R.P."/>
            <person name="Riley R."/>
            <person name="Wiebenga A."/>
            <person name="Aguilar-Osorio G."/>
            <person name="Amillis S."/>
            <person name="Uchima C.A."/>
            <person name="Anderluh G."/>
            <person name="Asadollahi M."/>
            <person name="Askin M."/>
            <person name="Barry K."/>
            <person name="Battaglia E."/>
            <person name="Bayram O."/>
            <person name="Benocci T."/>
            <person name="Braus-Stromeyer S.A."/>
            <person name="Caldana C."/>
            <person name="Canovas D."/>
            <person name="Cerqueira G.C."/>
            <person name="Chen F."/>
            <person name="Chen W."/>
            <person name="Choi C."/>
            <person name="Clum A."/>
            <person name="Dos Santos R.A."/>
            <person name="Damasio A.R."/>
            <person name="Diallinas G."/>
            <person name="Emri T."/>
            <person name="Fekete E."/>
            <person name="Flipphi M."/>
            <person name="Freyberg S."/>
            <person name="Gallo A."/>
            <person name="Gournas C."/>
            <person name="Habgood R."/>
            <person name="Hainaut M."/>
            <person name="Harispe M.L."/>
            <person name="Henrissat B."/>
            <person name="Hilden K.S."/>
            <person name="Hope R."/>
            <person name="Hossain A."/>
            <person name="Karabika E."/>
            <person name="Karaffa L."/>
            <person name="Karanyi Z."/>
            <person name="Krasevec N."/>
            <person name="Kuo A."/>
            <person name="Kusch H."/>
            <person name="LaButti K."/>
            <person name="Lagendijk E.L."/>
            <person name="Lapidus A."/>
            <person name="Levasseur A."/>
            <person name="Lindquist E."/>
            <person name="Lipzen A."/>
            <person name="Logrieco A.F."/>
            <person name="MacCabe A."/>
            <person name="Maekelae M.R."/>
            <person name="Malavazi I."/>
            <person name="Melin P."/>
            <person name="Meyer V."/>
            <person name="Mielnichuk N."/>
            <person name="Miskei M."/>
            <person name="Molnar A.P."/>
            <person name="Mule G."/>
            <person name="Ngan C.Y."/>
            <person name="Orejas M."/>
            <person name="Orosz E."/>
            <person name="Ouedraogo J.P."/>
            <person name="Overkamp K.M."/>
            <person name="Park H.-S."/>
            <person name="Perrone G."/>
            <person name="Piumi F."/>
            <person name="Punt P.J."/>
            <person name="Ram A.F."/>
            <person name="Ramon A."/>
            <person name="Rauscher S."/>
            <person name="Record E."/>
            <person name="Riano-Pachon D.M."/>
            <person name="Robert V."/>
            <person name="Roehrig J."/>
            <person name="Ruller R."/>
            <person name="Salamov A."/>
            <person name="Salih N.S."/>
            <person name="Samson R.A."/>
            <person name="Sandor E."/>
            <person name="Sanguinetti M."/>
            <person name="Schuetze T."/>
            <person name="Sepcic K."/>
            <person name="Shelest E."/>
            <person name="Sherlock G."/>
            <person name="Sophianopoulou V."/>
            <person name="Squina F.M."/>
            <person name="Sun H."/>
            <person name="Susca A."/>
            <person name="Todd R.B."/>
            <person name="Tsang A."/>
            <person name="Unkles S.E."/>
            <person name="van de Wiele N."/>
            <person name="van Rossen-Uffink D."/>
            <person name="Oliveira J.V."/>
            <person name="Vesth T.C."/>
            <person name="Visser J."/>
            <person name="Yu J.-H."/>
            <person name="Zhou M."/>
            <person name="Andersen M.R."/>
            <person name="Archer D.B."/>
            <person name="Baker S.E."/>
            <person name="Benoit I."/>
            <person name="Brakhage A.A."/>
            <person name="Braus G.H."/>
            <person name="Fischer R."/>
            <person name="Frisvad J.C."/>
            <person name="Goldman G.H."/>
            <person name="Houbraken J."/>
            <person name="Oakley B."/>
            <person name="Pocsi I."/>
            <person name="Scazzocchio C."/>
            <person name="Seiboth B."/>
            <person name="vanKuyk P.A."/>
            <person name="Wortman J."/>
            <person name="Dyer P.S."/>
            <person name="Grigoriev I.V."/>
        </authorList>
    </citation>
    <scope>NUCLEOTIDE SEQUENCE [LARGE SCALE GENOMIC DNA]</scope>
    <source>
        <strain evidence="10">CBS 583.65</strain>
    </source>
</reference>
<dbReference type="VEuPathDB" id="FungiDB:ASPVEDRAFT_43864"/>
<dbReference type="GO" id="GO:0046872">
    <property type="term" value="F:metal ion binding"/>
    <property type="evidence" value="ECO:0007669"/>
    <property type="project" value="UniProtKB-KW"/>
</dbReference>
<dbReference type="AlphaFoldDB" id="A0A1L9PS85"/>
<dbReference type="Gene3D" id="3.30.2020.30">
    <property type="match status" value="1"/>
</dbReference>
<dbReference type="STRING" id="1036611.A0A1L9PS85"/>
<name>A0A1L9PS85_ASPVE</name>
<protein>
    <recommendedName>
        <fullName evidence="11">TauD/TfdA-like domain-containing protein</fullName>
    </recommendedName>
</protein>